<dbReference type="Proteomes" id="UP001164743">
    <property type="component" value="Chromosome 10A"/>
</dbReference>
<protein>
    <recommendedName>
        <fullName evidence="1">FAD/NAD(P)-binding domain-containing protein</fullName>
    </recommendedName>
</protein>
<dbReference type="PRINTS" id="PR00368">
    <property type="entry name" value="FADPNR"/>
</dbReference>
<dbReference type="InterPro" id="IPR023753">
    <property type="entry name" value="FAD/NAD-binding_dom"/>
</dbReference>
<dbReference type="InterPro" id="IPR036188">
    <property type="entry name" value="FAD/NAD-bd_sf"/>
</dbReference>
<feature type="domain" description="FAD/NAD(P)-binding" evidence="1">
    <location>
        <begin position="52"/>
        <end position="367"/>
    </location>
</feature>
<dbReference type="GeneID" id="77801744"/>
<sequence length="426" mass="47159">MIKPAKPCAASLICRPSNYNHDNSNDLHPPCPQRARTRELEKSWENRTRESYQFVVVGAGPAGLTAVANLIDNGISRIAWIDSSFSGGRMGEKYREIPSNTKIQLFLDYVAASPTLTKLVHEAEEKPNAYTTLEELERDRGNLLSYAADLMIMLTRRLVSAHRNEVDTFQARVHSLDFIDGVGWMVDVEMMDPVSHQATILKTSKVILATGSEPVQPKEKAIPPIDLEVALAPSQLEAATEGIDLEKETIAVVGSSHSAFLVLRNLIGLSNRVRVVHLLRNPKIRFAEQRDGWILYDNTGLKGVVADWAKDEYPNLVAEGRILKTQIEASEGALSLHLTTLTSCARVIYAIGYQPTPTARVTLAGLEQSLKFDHLTGHFERLPGLFGCGIAFPQRVVDPAGNVERAVGIFKFMKFLRAVVPLWIQS</sequence>
<dbReference type="RefSeq" id="XP_053024782.1">
    <property type="nucleotide sequence ID" value="XM_053160849.1"/>
</dbReference>
<accession>A0ABY7CXQ3</accession>
<evidence type="ECO:0000259" key="1">
    <source>
        <dbReference type="Pfam" id="PF07992"/>
    </source>
</evidence>
<keyword evidence="3" id="KW-1185">Reference proteome</keyword>
<dbReference type="SUPFAM" id="SSF51905">
    <property type="entry name" value="FAD/NAD(P)-binding domain"/>
    <property type="match status" value="1"/>
</dbReference>
<organism evidence="2 3">
    <name type="scientific">Puccinia triticina</name>
    <dbReference type="NCBI Taxonomy" id="208348"/>
    <lineage>
        <taxon>Eukaryota</taxon>
        <taxon>Fungi</taxon>
        <taxon>Dikarya</taxon>
        <taxon>Basidiomycota</taxon>
        <taxon>Pucciniomycotina</taxon>
        <taxon>Pucciniomycetes</taxon>
        <taxon>Pucciniales</taxon>
        <taxon>Pucciniaceae</taxon>
        <taxon>Puccinia</taxon>
    </lineage>
</organism>
<dbReference type="PANTHER" id="PTHR38688:SF1">
    <property type="entry name" value="FAD_NAD(P)-BINDING DOMAIN-CONTAINING PROTEIN"/>
    <property type="match status" value="1"/>
</dbReference>
<dbReference type="PRINTS" id="PR00411">
    <property type="entry name" value="PNDRDTASEI"/>
</dbReference>
<dbReference type="Gene3D" id="3.50.50.60">
    <property type="entry name" value="FAD/NAD(P)-binding domain"/>
    <property type="match status" value="1"/>
</dbReference>
<gene>
    <name evidence="2" type="ORF">PtA15_10A651</name>
</gene>
<name>A0ABY7CXQ3_9BASI</name>
<proteinExistence type="predicted"/>
<dbReference type="Pfam" id="PF07992">
    <property type="entry name" value="Pyr_redox_2"/>
    <property type="match status" value="1"/>
</dbReference>
<reference evidence="2" key="1">
    <citation type="submission" date="2022-10" db="EMBL/GenBank/DDBJ databases">
        <title>Puccinia triticina Genome sequencing and assembly.</title>
        <authorList>
            <person name="Li C."/>
        </authorList>
    </citation>
    <scope>NUCLEOTIDE SEQUENCE</scope>
    <source>
        <strain evidence="2">Pt15</strain>
    </source>
</reference>
<evidence type="ECO:0000313" key="3">
    <source>
        <dbReference type="Proteomes" id="UP001164743"/>
    </source>
</evidence>
<evidence type="ECO:0000313" key="2">
    <source>
        <dbReference type="EMBL" id="WAQ89227.1"/>
    </source>
</evidence>
<dbReference type="EMBL" id="CP110430">
    <property type="protein sequence ID" value="WAQ89227.1"/>
    <property type="molecule type" value="Genomic_DNA"/>
</dbReference>
<dbReference type="PANTHER" id="PTHR38688">
    <property type="entry name" value="PYR_REDOX_2 DOMAIN-CONTAINING PROTEIN"/>
    <property type="match status" value="1"/>
</dbReference>
<dbReference type="InterPro" id="IPR053275">
    <property type="entry name" value="Agnestin_monoxygenase"/>
</dbReference>